<dbReference type="InterPro" id="IPR013385">
    <property type="entry name" value="T3SS_SpaO/YscQ/SpaO"/>
</dbReference>
<dbReference type="Proteomes" id="UP000218231">
    <property type="component" value="Unassembled WGS sequence"/>
</dbReference>
<evidence type="ECO:0000256" key="1">
    <source>
        <dbReference type="ARBA" id="ARBA00023026"/>
    </source>
</evidence>
<dbReference type="PANTHER" id="PTHR30034:SF6">
    <property type="entry name" value="YOP PROTEINS TRANSLOCATION PROTEIN Q"/>
    <property type="match status" value="1"/>
</dbReference>
<dbReference type="InterPro" id="IPR003283">
    <property type="entry name" value="T3SS_OMP_SpaO"/>
</dbReference>
<accession>A0A2A2KJC7</accession>
<dbReference type="GO" id="GO:0050918">
    <property type="term" value="P:positive chemotaxis"/>
    <property type="evidence" value="ECO:0007669"/>
    <property type="project" value="TreeGrafter"/>
</dbReference>
<dbReference type="InterPro" id="IPR036429">
    <property type="entry name" value="SpoA-like_sf"/>
</dbReference>
<evidence type="ECO:0000259" key="2">
    <source>
        <dbReference type="Pfam" id="PF01052"/>
    </source>
</evidence>
<dbReference type="AlphaFoldDB" id="A0A2A2KJC7"/>
<keyword evidence="1" id="KW-0843">Virulence</keyword>
<comment type="caution">
    <text evidence="3">The sequence shown here is derived from an EMBL/GenBank/DDBJ whole genome shotgun (WGS) entry which is preliminary data.</text>
</comment>
<gene>
    <name evidence="3" type="ORF">WR25_16521</name>
</gene>
<organism evidence="3 4">
    <name type="scientific">Diploscapter pachys</name>
    <dbReference type="NCBI Taxonomy" id="2018661"/>
    <lineage>
        <taxon>Eukaryota</taxon>
        <taxon>Metazoa</taxon>
        <taxon>Ecdysozoa</taxon>
        <taxon>Nematoda</taxon>
        <taxon>Chromadorea</taxon>
        <taxon>Rhabditida</taxon>
        <taxon>Rhabditina</taxon>
        <taxon>Rhabditomorpha</taxon>
        <taxon>Rhabditoidea</taxon>
        <taxon>Rhabditidae</taxon>
        <taxon>Diploscapter</taxon>
    </lineage>
</organism>
<evidence type="ECO:0000313" key="3">
    <source>
        <dbReference type="EMBL" id="PAV73978.1"/>
    </source>
</evidence>
<reference evidence="3 4" key="1">
    <citation type="journal article" date="2017" name="Curr. Biol.">
        <title>Genome architecture and evolution of a unichromosomal asexual nematode.</title>
        <authorList>
            <person name="Fradin H."/>
            <person name="Zegar C."/>
            <person name="Gutwein M."/>
            <person name="Lucas J."/>
            <person name="Kovtun M."/>
            <person name="Corcoran D."/>
            <person name="Baugh L.R."/>
            <person name="Kiontke K."/>
            <person name="Gunsalus K."/>
            <person name="Fitch D.H."/>
            <person name="Piano F."/>
        </authorList>
    </citation>
    <scope>NUCLEOTIDE SEQUENCE [LARGE SCALE GENOMIC DNA]</scope>
    <source>
        <strain evidence="3">PF1309</strain>
    </source>
</reference>
<dbReference type="GO" id="GO:0030254">
    <property type="term" value="P:protein secretion by the type III secretion system"/>
    <property type="evidence" value="ECO:0007669"/>
    <property type="project" value="InterPro"/>
</dbReference>
<keyword evidence="4" id="KW-1185">Reference proteome</keyword>
<proteinExistence type="predicted"/>
<dbReference type="Gene3D" id="2.30.330.10">
    <property type="entry name" value="SpoA-like"/>
    <property type="match status" value="1"/>
</dbReference>
<protein>
    <recommendedName>
        <fullName evidence="2">Flagellar motor switch protein FliN-like C-terminal domain-containing protein</fullName>
    </recommendedName>
</protein>
<dbReference type="EMBL" id="LIAE01008447">
    <property type="protein sequence ID" value="PAV73978.1"/>
    <property type="molecule type" value="Genomic_DNA"/>
</dbReference>
<dbReference type="PRINTS" id="PR01339">
    <property type="entry name" value="TYPE3OMOPROT"/>
</dbReference>
<dbReference type="NCBIfam" id="TIGR02551">
    <property type="entry name" value="SpaO_YscQ"/>
    <property type="match status" value="1"/>
</dbReference>
<feature type="domain" description="Flagellar motor switch protein FliN-like C-terminal" evidence="2">
    <location>
        <begin position="493"/>
        <end position="563"/>
    </location>
</feature>
<dbReference type="SUPFAM" id="SSF101801">
    <property type="entry name" value="Surface presentation of antigens (SPOA)"/>
    <property type="match status" value="1"/>
</dbReference>
<dbReference type="PANTHER" id="PTHR30034">
    <property type="entry name" value="FLAGELLAR MOTOR SWITCH PROTEIN FLIM"/>
    <property type="match status" value="1"/>
</dbReference>
<name>A0A2A2KJC7_9BILA</name>
<evidence type="ECO:0000313" key="4">
    <source>
        <dbReference type="Proteomes" id="UP000218231"/>
    </source>
</evidence>
<dbReference type="InterPro" id="IPR001543">
    <property type="entry name" value="FliN-like_C"/>
</dbReference>
<dbReference type="CDD" id="cd17467">
    <property type="entry name" value="T3SS_YscP_C"/>
    <property type="match status" value="1"/>
</dbReference>
<sequence>MQAGARAGGASLTRWLATMKTLPVPALPIPPNDTPRLPPLNSQRLLFEQLLAPPERQGMPREAGHLRLGYPLAPAMRRTEHYPPVPAPPTLTEDVVMHPFTATAPEELEAPGSTVQSVPETVQRDIRDHADTLPSRLLPQESAIPAPVHALTCERAVVDRVLPCPGVTFNEDLQILVDRLHLQVLGCKADKRELTLLRARLPQLGAVEVHMRHGGAGLQVEIQAAPASLRQLQVACADLLERLQRLDPAQPVSLGFSANGDGEQASFPSANEQELRLQRLLSHRQRSYVDAERQALLDIVACEGDTDLVVLVDWQGLPARLLCRRQHLAQWLAPHLQEADFASLPAPLQMALLQRDSPWLPGLQCLGIEPAGVCQRTACLQVSLKHATRALTCWVQGDCERLLASLPRRPLRERLNIALNLSLQWPPHDLSLHELRELGMGDILLLPAATPMPPRLLGVLDGHPWAELLLNDTHLELVRMHESLPPPDTALGELEQLPIAVSFEVGRQTLDLHTLSTLGPGALIELHSPLAAEVRILANQRYIGSGLLVRIDGRLGVRVTRLLENDPT</sequence>
<dbReference type="Pfam" id="PF01052">
    <property type="entry name" value="FliMN_C"/>
    <property type="match status" value="1"/>
</dbReference>